<dbReference type="SUPFAM" id="SSF56801">
    <property type="entry name" value="Acetyl-CoA synthetase-like"/>
    <property type="match status" value="1"/>
</dbReference>
<comment type="caution">
    <text evidence="5">The sequence shown here is derived from an EMBL/GenBank/DDBJ whole genome shotgun (WGS) entry which is preliminary data.</text>
</comment>
<dbReference type="Pfam" id="PF00501">
    <property type="entry name" value="AMP-binding"/>
    <property type="match status" value="2"/>
</dbReference>
<keyword evidence="2 5" id="KW-0436">Ligase</keyword>
<proteinExistence type="inferred from homology"/>
<dbReference type="Proteomes" id="UP000254869">
    <property type="component" value="Unassembled WGS sequence"/>
</dbReference>
<sequence length="476" mass="51840">MSICELVARSAAGRPRDNAVEVRGFTAATSDAITWRDLAARAGERAEAFRRTGLRAGDVVAVALAPGIGHVVATLALWELGAVVVPVDHRWTAAAKSDVVERYPRGWVVEGSELNLVSYHGGDDPIPGLAELTADGLPRSVSLSGGTTGVPKLLIRNRPWAYPESGPLSGKERERGMAYGQTQIVGLPLYHAGFGALYHGLALGHRIIVPANASPKLFLELLESEGVEVFRTVPAQMGTLIQASGGDARRFATLRLVVHTAARCPESVKRRWLELIEPDRVYEEYGSVERIGVLSIRGDEWLRHPGSVGRPIHCSVRILDEFHREAPTGTTGELFMTDENAAQPVYLGDGPRLAEADGYFSVGDLAYRDAEGYVTLVGRKDDAVNVGGVKVFPRDVERVLERHAAVRDVRVRAMPDPRLGEVVCAQVSLHDGATEQVLAELWRDCRAELTRAQTPRVIEIVDDVRRTASGKLRREV</sequence>
<dbReference type="PANTHER" id="PTHR43201:SF5">
    <property type="entry name" value="MEDIUM-CHAIN ACYL-COA LIGASE ACSF2, MITOCHONDRIAL"/>
    <property type="match status" value="1"/>
</dbReference>
<dbReference type="InterPro" id="IPR045851">
    <property type="entry name" value="AMP-bd_C_sf"/>
</dbReference>
<evidence type="ECO:0000313" key="6">
    <source>
        <dbReference type="Proteomes" id="UP000254869"/>
    </source>
</evidence>
<gene>
    <name evidence="5" type="ORF">DFR76_106408</name>
</gene>
<evidence type="ECO:0000256" key="1">
    <source>
        <dbReference type="ARBA" id="ARBA00006432"/>
    </source>
</evidence>
<accession>A0A370I478</accession>
<evidence type="ECO:0000259" key="4">
    <source>
        <dbReference type="Pfam" id="PF13193"/>
    </source>
</evidence>
<dbReference type="EMBL" id="QQBC01000006">
    <property type="protein sequence ID" value="RDI65536.1"/>
    <property type="molecule type" value="Genomic_DNA"/>
</dbReference>
<dbReference type="GO" id="GO:0006631">
    <property type="term" value="P:fatty acid metabolic process"/>
    <property type="evidence" value="ECO:0007669"/>
    <property type="project" value="TreeGrafter"/>
</dbReference>
<dbReference type="GO" id="GO:0031956">
    <property type="term" value="F:medium-chain fatty acid-CoA ligase activity"/>
    <property type="evidence" value="ECO:0007669"/>
    <property type="project" value="TreeGrafter"/>
</dbReference>
<dbReference type="PANTHER" id="PTHR43201">
    <property type="entry name" value="ACYL-COA SYNTHETASE"/>
    <property type="match status" value="1"/>
</dbReference>
<evidence type="ECO:0000256" key="2">
    <source>
        <dbReference type="ARBA" id="ARBA00022598"/>
    </source>
</evidence>
<dbReference type="InterPro" id="IPR025110">
    <property type="entry name" value="AMP-bd_C"/>
</dbReference>
<feature type="domain" description="AMP-dependent synthetase/ligase" evidence="3">
    <location>
        <begin position="144"/>
        <end position="340"/>
    </location>
</feature>
<dbReference type="AlphaFoldDB" id="A0A370I478"/>
<dbReference type="Gene3D" id="3.40.50.12780">
    <property type="entry name" value="N-terminal domain of ligase-like"/>
    <property type="match status" value="1"/>
</dbReference>
<dbReference type="InterPro" id="IPR000873">
    <property type="entry name" value="AMP-dep_synth/lig_dom"/>
</dbReference>
<comment type="similarity">
    <text evidence="1">Belongs to the ATP-dependent AMP-binding enzyme family.</text>
</comment>
<name>A0A370I478_9NOCA</name>
<protein>
    <submittedName>
        <fullName evidence="5">Bile acid-coenzyme A ligase</fullName>
    </submittedName>
</protein>
<feature type="domain" description="AMP-dependent synthetase/ligase" evidence="3">
    <location>
        <begin position="9"/>
        <end position="99"/>
    </location>
</feature>
<reference evidence="5 6" key="1">
    <citation type="submission" date="2018-07" db="EMBL/GenBank/DDBJ databases">
        <title>Genomic Encyclopedia of Type Strains, Phase IV (KMG-IV): sequencing the most valuable type-strain genomes for metagenomic binning, comparative biology and taxonomic classification.</title>
        <authorList>
            <person name="Goeker M."/>
        </authorList>
    </citation>
    <scope>NUCLEOTIDE SEQUENCE [LARGE SCALE GENOMIC DNA]</scope>
    <source>
        <strain evidence="5 6">DSM 44290</strain>
    </source>
</reference>
<keyword evidence="6" id="KW-1185">Reference proteome</keyword>
<evidence type="ECO:0000259" key="3">
    <source>
        <dbReference type="Pfam" id="PF00501"/>
    </source>
</evidence>
<dbReference type="InterPro" id="IPR042099">
    <property type="entry name" value="ANL_N_sf"/>
</dbReference>
<organism evidence="5 6">
    <name type="scientific">Nocardia pseudobrasiliensis</name>
    <dbReference type="NCBI Taxonomy" id="45979"/>
    <lineage>
        <taxon>Bacteria</taxon>
        <taxon>Bacillati</taxon>
        <taxon>Actinomycetota</taxon>
        <taxon>Actinomycetes</taxon>
        <taxon>Mycobacteriales</taxon>
        <taxon>Nocardiaceae</taxon>
        <taxon>Nocardia</taxon>
    </lineage>
</organism>
<dbReference type="Gene3D" id="3.30.300.30">
    <property type="match status" value="1"/>
</dbReference>
<dbReference type="STRING" id="1210086.GCA_001613105_02033"/>
<evidence type="ECO:0000313" key="5">
    <source>
        <dbReference type="EMBL" id="RDI65536.1"/>
    </source>
</evidence>
<feature type="domain" description="AMP-binding enzyme C-terminal" evidence="4">
    <location>
        <begin position="396"/>
        <end position="471"/>
    </location>
</feature>
<dbReference type="Pfam" id="PF13193">
    <property type="entry name" value="AMP-binding_C"/>
    <property type="match status" value="1"/>
</dbReference>